<dbReference type="PROSITE" id="PS50045">
    <property type="entry name" value="SIGMA54_INTERACT_4"/>
    <property type="match status" value="1"/>
</dbReference>
<feature type="modified residue" description="4-aspartylphosphate" evidence="6">
    <location>
        <position position="56"/>
    </location>
</feature>
<dbReference type="PANTHER" id="PTHR32071:SF57">
    <property type="entry name" value="C4-DICARBOXYLATE TRANSPORT TRANSCRIPTIONAL REGULATORY PROTEIN DCTD"/>
    <property type="match status" value="1"/>
</dbReference>
<accession>A0A1Y2S9F5</accession>
<dbReference type="InterPro" id="IPR027417">
    <property type="entry name" value="P-loop_NTPase"/>
</dbReference>
<dbReference type="Pfam" id="PF02954">
    <property type="entry name" value="HTH_8"/>
    <property type="match status" value="1"/>
</dbReference>
<feature type="domain" description="Response regulatory" evidence="9">
    <location>
        <begin position="7"/>
        <end position="126"/>
    </location>
</feature>
<evidence type="ECO:0000256" key="7">
    <source>
        <dbReference type="SAM" id="Coils"/>
    </source>
</evidence>
<dbReference type="EMBL" id="MUBJ01000028">
    <property type="protein sequence ID" value="OTA14546.1"/>
    <property type="molecule type" value="Genomic_DNA"/>
</dbReference>
<keyword evidence="1" id="KW-0547">Nucleotide-binding</keyword>
<dbReference type="InterPro" id="IPR002078">
    <property type="entry name" value="Sigma_54_int"/>
</dbReference>
<evidence type="ECO:0000256" key="1">
    <source>
        <dbReference type="ARBA" id="ARBA00022741"/>
    </source>
</evidence>
<keyword evidence="4" id="KW-0238">DNA-binding</keyword>
<dbReference type="InterPro" id="IPR025944">
    <property type="entry name" value="Sigma_54_int_dom_CS"/>
</dbReference>
<dbReference type="InterPro" id="IPR009057">
    <property type="entry name" value="Homeodomain-like_sf"/>
</dbReference>
<reference evidence="10 11" key="1">
    <citation type="submission" date="2016-10" db="EMBL/GenBank/DDBJ databases">
        <title>Systematic genetic and metabolomic analysis of Xenorhabdus and Photorhabdus spp., highlights the requirements for a dual symbiotic and pathogenic life style.</title>
        <authorList>
            <person name="Tobias N.J."/>
            <person name="Wolff H."/>
            <person name="Djahanschiri B."/>
            <person name="Pidot S.J."/>
            <person name="Stinear T.P."/>
            <person name="Ebersberger I."/>
            <person name="Bode H.B."/>
        </authorList>
    </citation>
    <scope>NUCLEOTIDE SEQUENCE [LARGE SCALE GENOMIC DNA]</scope>
    <source>
        <strain evidence="10 11">DSM 22392</strain>
    </source>
</reference>
<keyword evidence="11" id="KW-1185">Reference proteome</keyword>
<proteinExistence type="predicted"/>
<keyword evidence="2" id="KW-0067">ATP-binding</keyword>
<dbReference type="InterPro" id="IPR003593">
    <property type="entry name" value="AAA+_ATPase"/>
</dbReference>
<dbReference type="Pfam" id="PF00158">
    <property type="entry name" value="Sigma54_activat"/>
    <property type="match status" value="1"/>
</dbReference>
<dbReference type="Gene3D" id="1.10.10.60">
    <property type="entry name" value="Homeodomain-like"/>
    <property type="match status" value="1"/>
</dbReference>
<gene>
    <name evidence="10" type="ORF">Xvie_03637</name>
</gene>
<evidence type="ECO:0000313" key="10">
    <source>
        <dbReference type="EMBL" id="OTA14546.1"/>
    </source>
</evidence>
<dbReference type="Gene3D" id="1.10.8.60">
    <property type="match status" value="1"/>
</dbReference>
<dbReference type="InterPro" id="IPR011006">
    <property type="entry name" value="CheY-like_superfamily"/>
</dbReference>
<evidence type="ECO:0000256" key="6">
    <source>
        <dbReference type="PROSITE-ProRule" id="PRU00169"/>
    </source>
</evidence>
<dbReference type="Pfam" id="PF00072">
    <property type="entry name" value="Response_reg"/>
    <property type="match status" value="1"/>
</dbReference>
<name>A0A1Y2S9F5_9GAMM</name>
<evidence type="ECO:0000256" key="4">
    <source>
        <dbReference type="ARBA" id="ARBA00023125"/>
    </source>
</evidence>
<keyword evidence="5" id="KW-0804">Transcription</keyword>
<dbReference type="AlphaFoldDB" id="A0A1Y2S9F5"/>
<dbReference type="STRING" id="351656.Xvie_03637"/>
<sequence length="475" mass="53713">MLKTTHTILIVDDDTNILSTLKLMLKVRQFDVITAQTPNQALDSIKQYTPNLALVDLNYQLDTTSGQEGLNLIDAIKVLDSDLPVIVMTGWGSIDIAVLAMQKGVVDFIEKPWDNERLLQMVSTQLKLRDIQKKQQHLEQENQFLKAQARQQQPEYLVAYSPPMRDLLDTLKVVAQSDANILLTGENGTGKSLLAQYIHQHSARQEAPFVSVDMSCIPENLFESEMFGHVKGAFTDAKQTRIGRFELANQGTLFLDEIGNTPLPQQAKLLRALESNQFEKVGGTKTQHVDVRVIAATNADLPEMVQSRTFRLDVFYRLNTFEFRVPALKERLEDIIPLAELLIQRYSDKYRKPLGHLSAATRQLLQAYDWPGNVRELSHVIERMVLLGNGEYDHTLTTRVLPEPANLTTPCDNLVRSIPVTNELISGDMSQTLERLEQTILQQRLAHWDGNANLAAESLGLSRSAFYRRLNKSKE</sequence>
<dbReference type="InterPro" id="IPR058031">
    <property type="entry name" value="AAA_lid_NorR"/>
</dbReference>
<evidence type="ECO:0000256" key="3">
    <source>
        <dbReference type="ARBA" id="ARBA00023015"/>
    </source>
</evidence>
<dbReference type="GO" id="GO:0006355">
    <property type="term" value="P:regulation of DNA-templated transcription"/>
    <property type="evidence" value="ECO:0007669"/>
    <property type="project" value="InterPro"/>
</dbReference>
<organism evidence="10 11">
    <name type="scientific">Xenorhabdus vietnamensis</name>
    <dbReference type="NCBI Taxonomy" id="351656"/>
    <lineage>
        <taxon>Bacteria</taxon>
        <taxon>Pseudomonadati</taxon>
        <taxon>Pseudomonadota</taxon>
        <taxon>Gammaproteobacteria</taxon>
        <taxon>Enterobacterales</taxon>
        <taxon>Morganellaceae</taxon>
        <taxon>Xenorhabdus</taxon>
    </lineage>
</organism>
<dbReference type="Pfam" id="PF25601">
    <property type="entry name" value="AAA_lid_14"/>
    <property type="match status" value="1"/>
</dbReference>
<dbReference type="Proteomes" id="UP000194350">
    <property type="component" value="Unassembled WGS sequence"/>
</dbReference>
<feature type="domain" description="Sigma-54 factor interaction" evidence="8">
    <location>
        <begin position="157"/>
        <end position="386"/>
    </location>
</feature>
<dbReference type="PANTHER" id="PTHR32071">
    <property type="entry name" value="TRANSCRIPTIONAL REGULATORY PROTEIN"/>
    <property type="match status" value="1"/>
</dbReference>
<dbReference type="RefSeq" id="WP_086110537.1">
    <property type="nucleotide sequence ID" value="NZ_CAWNGD010000071.1"/>
</dbReference>
<dbReference type="OrthoDB" id="9804019at2"/>
<dbReference type="CDD" id="cd00009">
    <property type="entry name" value="AAA"/>
    <property type="match status" value="1"/>
</dbReference>
<dbReference type="InterPro" id="IPR002197">
    <property type="entry name" value="HTH_Fis"/>
</dbReference>
<dbReference type="SMART" id="SM00382">
    <property type="entry name" value="AAA"/>
    <property type="match status" value="1"/>
</dbReference>
<dbReference type="Gene3D" id="3.40.50.2300">
    <property type="match status" value="1"/>
</dbReference>
<evidence type="ECO:0000259" key="8">
    <source>
        <dbReference type="PROSITE" id="PS50045"/>
    </source>
</evidence>
<evidence type="ECO:0000313" key="11">
    <source>
        <dbReference type="Proteomes" id="UP000194350"/>
    </source>
</evidence>
<dbReference type="SUPFAM" id="SSF52172">
    <property type="entry name" value="CheY-like"/>
    <property type="match status" value="1"/>
</dbReference>
<evidence type="ECO:0000259" key="9">
    <source>
        <dbReference type="PROSITE" id="PS50110"/>
    </source>
</evidence>
<evidence type="ECO:0000256" key="5">
    <source>
        <dbReference type="ARBA" id="ARBA00023163"/>
    </source>
</evidence>
<dbReference type="GO" id="GO:0000160">
    <property type="term" value="P:phosphorelay signal transduction system"/>
    <property type="evidence" value="ECO:0007669"/>
    <property type="project" value="InterPro"/>
</dbReference>
<dbReference type="SUPFAM" id="SSF52540">
    <property type="entry name" value="P-loop containing nucleoside triphosphate hydrolases"/>
    <property type="match status" value="1"/>
</dbReference>
<feature type="coiled-coil region" evidence="7">
    <location>
        <begin position="121"/>
        <end position="148"/>
    </location>
</feature>
<dbReference type="FunFam" id="3.40.50.300:FF:000006">
    <property type="entry name" value="DNA-binding transcriptional regulator NtrC"/>
    <property type="match status" value="1"/>
</dbReference>
<keyword evidence="6" id="KW-0597">Phosphoprotein</keyword>
<dbReference type="Gene3D" id="3.40.50.300">
    <property type="entry name" value="P-loop containing nucleotide triphosphate hydrolases"/>
    <property type="match status" value="1"/>
</dbReference>
<evidence type="ECO:0000256" key="2">
    <source>
        <dbReference type="ARBA" id="ARBA00022840"/>
    </source>
</evidence>
<dbReference type="InterPro" id="IPR001789">
    <property type="entry name" value="Sig_transdc_resp-reg_receiver"/>
</dbReference>
<dbReference type="PROSITE" id="PS00688">
    <property type="entry name" value="SIGMA54_INTERACT_3"/>
    <property type="match status" value="1"/>
</dbReference>
<dbReference type="GO" id="GO:0043565">
    <property type="term" value="F:sequence-specific DNA binding"/>
    <property type="evidence" value="ECO:0007669"/>
    <property type="project" value="InterPro"/>
</dbReference>
<dbReference type="SMART" id="SM00448">
    <property type="entry name" value="REC"/>
    <property type="match status" value="1"/>
</dbReference>
<dbReference type="PROSITE" id="PS50110">
    <property type="entry name" value="RESPONSE_REGULATORY"/>
    <property type="match status" value="1"/>
</dbReference>
<keyword evidence="7" id="KW-0175">Coiled coil</keyword>
<dbReference type="GO" id="GO:0005524">
    <property type="term" value="F:ATP binding"/>
    <property type="evidence" value="ECO:0007669"/>
    <property type="project" value="UniProtKB-KW"/>
</dbReference>
<comment type="caution">
    <text evidence="10">The sequence shown here is derived from an EMBL/GenBank/DDBJ whole genome shotgun (WGS) entry which is preliminary data.</text>
</comment>
<dbReference type="SUPFAM" id="SSF46689">
    <property type="entry name" value="Homeodomain-like"/>
    <property type="match status" value="1"/>
</dbReference>
<protein>
    <submittedName>
        <fullName evidence="10">Putative two-component system, response regulator</fullName>
    </submittedName>
</protein>
<keyword evidence="3" id="KW-0805">Transcription regulation</keyword>